<name>A0A2K2FZ17_9SPHN</name>
<evidence type="ECO:0000313" key="1">
    <source>
        <dbReference type="EMBL" id="PNU03998.1"/>
    </source>
</evidence>
<gene>
    <name evidence="1" type="ORF">A8V01_05105</name>
</gene>
<comment type="caution">
    <text evidence="1">The sequence shown here is derived from an EMBL/GenBank/DDBJ whole genome shotgun (WGS) entry which is preliminary data.</text>
</comment>
<dbReference type="AlphaFoldDB" id="A0A2K2FZ17"/>
<protein>
    <submittedName>
        <fullName evidence="1">Uncharacterized protein</fullName>
    </submittedName>
</protein>
<sequence>MKATEFRFFGWDYMDGPARGCAEQKVSVEFIDANDHLVSRVEFKFKGGRVIEAKGWQRSFKIGTIPPKQPTESGN</sequence>
<accession>A0A2K2FZ17</accession>
<dbReference type="EMBL" id="LYMM01000040">
    <property type="protein sequence ID" value="PNU03998.1"/>
    <property type="molecule type" value="Genomic_DNA"/>
</dbReference>
<organism evidence="1 2">
    <name type="scientific">Novosphingobium guangzhouense</name>
    <dbReference type="NCBI Taxonomy" id="1850347"/>
    <lineage>
        <taxon>Bacteria</taxon>
        <taxon>Pseudomonadati</taxon>
        <taxon>Pseudomonadota</taxon>
        <taxon>Alphaproteobacteria</taxon>
        <taxon>Sphingomonadales</taxon>
        <taxon>Sphingomonadaceae</taxon>
        <taxon>Novosphingobium</taxon>
    </lineage>
</organism>
<proteinExistence type="predicted"/>
<reference evidence="1 2" key="1">
    <citation type="submission" date="2016-05" db="EMBL/GenBank/DDBJ databases">
        <title>Complete genome sequence of Novosphingobium guangzhouense SA925(T).</title>
        <authorList>
            <person name="Sha S."/>
        </authorList>
    </citation>
    <scope>NUCLEOTIDE SEQUENCE [LARGE SCALE GENOMIC DNA]</scope>
    <source>
        <strain evidence="1 2">SA925</strain>
    </source>
</reference>
<dbReference type="Proteomes" id="UP000236327">
    <property type="component" value="Unassembled WGS sequence"/>
</dbReference>
<evidence type="ECO:0000313" key="2">
    <source>
        <dbReference type="Proteomes" id="UP000236327"/>
    </source>
</evidence>
<keyword evidence="2" id="KW-1185">Reference proteome</keyword>